<protein>
    <recommendedName>
        <fullName evidence="2">Luciferase-like domain-containing protein</fullName>
    </recommendedName>
</protein>
<dbReference type="PANTHER" id="PTHR43244">
    <property type="match status" value="1"/>
</dbReference>
<accession>A0A6J4UDK0</accession>
<dbReference type="EMBL" id="CADCWK010000034">
    <property type="protein sequence ID" value="CAA9545417.1"/>
    <property type="molecule type" value="Genomic_DNA"/>
</dbReference>
<dbReference type="Gene3D" id="3.20.20.30">
    <property type="entry name" value="Luciferase-like domain"/>
    <property type="match status" value="1"/>
</dbReference>
<dbReference type="SUPFAM" id="SSF51679">
    <property type="entry name" value="Bacterial luciferase-like"/>
    <property type="match status" value="1"/>
</dbReference>
<dbReference type="InterPro" id="IPR050564">
    <property type="entry name" value="F420-G6PD/mer"/>
</dbReference>
<dbReference type="Pfam" id="PF00296">
    <property type="entry name" value="Bac_luciferase"/>
    <property type="match status" value="1"/>
</dbReference>
<proteinExistence type="predicted"/>
<evidence type="ECO:0000313" key="3">
    <source>
        <dbReference type="EMBL" id="CAA9545417.1"/>
    </source>
</evidence>
<evidence type="ECO:0000256" key="1">
    <source>
        <dbReference type="ARBA" id="ARBA00023002"/>
    </source>
</evidence>
<dbReference type="InterPro" id="IPR036661">
    <property type="entry name" value="Luciferase-like_sf"/>
</dbReference>
<dbReference type="AlphaFoldDB" id="A0A6J4UDK0"/>
<keyword evidence="1" id="KW-0560">Oxidoreductase</keyword>
<dbReference type="GO" id="GO:0016705">
    <property type="term" value="F:oxidoreductase activity, acting on paired donors, with incorporation or reduction of molecular oxygen"/>
    <property type="evidence" value="ECO:0007669"/>
    <property type="project" value="InterPro"/>
</dbReference>
<name>A0A6J4UDK0_9BACT</name>
<reference evidence="3" key="1">
    <citation type="submission" date="2020-02" db="EMBL/GenBank/DDBJ databases">
        <authorList>
            <person name="Meier V. D."/>
        </authorList>
    </citation>
    <scope>NUCLEOTIDE SEQUENCE</scope>
    <source>
        <strain evidence="3">AVDCRST_MAG33</strain>
    </source>
</reference>
<evidence type="ECO:0000259" key="2">
    <source>
        <dbReference type="Pfam" id="PF00296"/>
    </source>
</evidence>
<feature type="domain" description="Luciferase-like" evidence="2">
    <location>
        <begin position="13"/>
        <end position="303"/>
    </location>
</feature>
<sequence>MSRQVSIALQGDKPLARYGELAALAEGYGFDGVSVYADLGFQPAIGPLIEVARATSRVRVGPAALNPYLLHPVEIAGQIAQLDAVSNGRAYLGIARGAWLDTLGVTDDRHLTRLREAVAVVRHLLSGQEDGYTGEVYRLPVGRLFRYPVLRPAVPILIGAWGPKMLAVAGEIADEVKVGGSTNPDLVGEIRRRLAVGEERAGRLPGSVAVCFGAVTVVDEDGQRARAYVRREAARYLPVVAPMDPTVAIPEATLMEIQRLVDADRLDDAAMLVPDDLLDRFAFAGTPEQVVTQAERLFTAGVDRIEFGTPHGLTEDGGLRLLGERVLPALRR</sequence>
<gene>
    <name evidence="3" type="ORF">AVDCRST_MAG33-403</name>
</gene>
<dbReference type="PANTHER" id="PTHR43244:SF1">
    <property type="entry name" value="5,10-METHYLENETETRAHYDROMETHANOPTERIN REDUCTASE"/>
    <property type="match status" value="1"/>
</dbReference>
<organism evidence="3">
    <name type="scientific">uncultured Thermomicrobiales bacterium</name>
    <dbReference type="NCBI Taxonomy" id="1645740"/>
    <lineage>
        <taxon>Bacteria</taxon>
        <taxon>Pseudomonadati</taxon>
        <taxon>Thermomicrobiota</taxon>
        <taxon>Thermomicrobia</taxon>
        <taxon>Thermomicrobiales</taxon>
        <taxon>environmental samples</taxon>
    </lineage>
</organism>
<dbReference type="InterPro" id="IPR011251">
    <property type="entry name" value="Luciferase-like_dom"/>
</dbReference>